<protein>
    <submittedName>
        <fullName evidence="2">Uncharacterized protein</fullName>
    </submittedName>
</protein>
<keyword evidence="3" id="KW-1185">Reference proteome</keyword>
<dbReference type="EMBL" id="JBANMG010000006">
    <property type="protein sequence ID" value="KAK6951572.1"/>
    <property type="molecule type" value="Genomic_DNA"/>
</dbReference>
<proteinExistence type="predicted"/>
<evidence type="ECO:0000313" key="2">
    <source>
        <dbReference type="EMBL" id="KAK6951572.1"/>
    </source>
</evidence>
<dbReference type="Proteomes" id="UP001369815">
    <property type="component" value="Unassembled WGS sequence"/>
</dbReference>
<feature type="compositionally biased region" description="Low complexity" evidence="1">
    <location>
        <begin position="189"/>
        <end position="207"/>
    </location>
</feature>
<evidence type="ECO:0000313" key="3">
    <source>
        <dbReference type="Proteomes" id="UP001369815"/>
    </source>
</evidence>
<comment type="caution">
    <text evidence="2">The sequence shown here is derived from an EMBL/GenBank/DDBJ whole genome shotgun (WGS) entry which is preliminary data.</text>
</comment>
<feature type="region of interest" description="Disordered" evidence="1">
    <location>
        <begin position="178"/>
        <end position="215"/>
    </location>
</feature>
<accession>A0AAX6MHD3</accession>
<sequence length="409" mass="45546">MRLCKALRQNSARLSRFTTTIAPRSGRRHFADDRAAQHGNGQLTSDREDIFKIRPETKVVETVAGDLPLSPVMDPTYWEAVNRHQVPKAKPGKPLNSVERQLRANPFAKALGSKLRMCSLTRTRLPRALLQGFTLVAHPETGAPWFVPQSEMSDEDPADEETGAQDIAEAMGKLQQENAENAENEKNAESAPAAPQTPTSTTTVTSTNDDRSRGPSVYCLARRDLISAISTKGSGFDHAPKRFAGASQRYKSLTGKVVWRKDMDSCILDMMRQGIADDILYLSALCAENKRYYIVKCYGWDDVRYKYNGAILWFGEPEEDATSGRTRGEPGPFATFGVEKTDIQGTRYITSVAVHNMPMLLGSEQADRIRKEADTLNDGSIFMLAGRRTTDVQLKLWKLQCYLADYANV</sequence>
<evidence type="ECO:0000256" key="1">
    <source>
        <dbReference type="SAM" id="MobiDB-lite"/>
    </source>
</evidence>
<gene>
    <name evidence="2" type="ORF">Daesc_006094</name>
</gene>
<reference evidence="2 3" key="1">
    <citation type="journal article" date="2024" name="Front Chem Biol">
        <title>Unveiling the potential of Daldinia eschscholtzii MFLUCC 19-0629 through bioactivity and bioinformatics studies for enhanced sustainable agriculture production.</title>
        <authorList>
            <person name="Brooks S."/>
            <person name="Weaver J.A."/>
            <person name="Klomchit A."/>
            <person name="Alharthi S.A."/>
            <person name="Onlamun T."/>
            <person name="Nurani R."/>
            <person name="Vong T.K."/>
            <person name="Alberti F."/>
            <person name="Greco C."/>
        </authorList>
    </citation>
    <scope>NUCLEOTIDE SEQUENCE [LARGE SCALE GENOMIC DNA]</scope>
    <source>
        <strain evidence="2">MFLUCC 19-0629</strain>
    </source>
</reference>
<dbReference type="AlphaFoldDB" id="A0AAX6MHD3"/>
<organism evidence="2 3">
    <name type="scientific">Daldinia eschscholtzii</name>
    <dbReference type="NCBI Taxonomy" id="292717"/>
    <lineage>
        <taxon>Eukaryota</taxon>
        <taxon>Fungi</taxon>
        <taxon>Dikarya</taxon>
        <taxon>Ascomycota</taxon>
        <taxon>Pezizomycotina</taxon>
        <taxon>Sordariomycetes</taxon>
        <taxon>Xylariomycetidae</taxon>
        <taxon>Xylariales</taxon>
        <taxon>Hypoxylaceae</taxon>
        <taxon>Daldinia</taxon>
    </lineage>
</organism>
<name>A0AAX6MHD3_9PEZI</name>